<reference evidence="1" key="1">
    <citation type="submission" date="2020-06" db="EMBL/GenBank/DDBJ databases">
        <authorList>
            <person name="Li T."/>
            <person name="Hu X."/>
            <person name="Zhang T."/>
            <person name="Song X."/>
            <person name="Zhang H."/>
            <person name="Dai N."/>
            <person name="Sheng W."/>
            <person name="Hou X."/>
            <person name="Wei L."/>
        </authorList>
    </citation>
    <scope>NUCLEOTIDE SEQUENCE</scope>
    <source>
        <strain evidence="1">K16</strain>
        <tissue evidence="1">Leaf</tissue>
    </source>
</reference>
<protein>
    <submittedName>
        <fullName evidence="1">Uncharacterized protein</fullName>
    </submittedName>
</protein>
<dbReference type="PANTHER" id="PTHR33240:SF8">
    <property type="entry name" value="OS03G0439900 PROTEIN"/>
    <property type="match status" value="1"/>
</dbReference>
<dbReference type="AlphaFoldDB" id="A0AAE2BTG3"/>
<evidence type="ECO:0000313" key="2">
    <source>
        <dbReference type="Proteomes" id="UP001289374"/>
    </source>
</evidence>
<evidence type="ECO:0000313" key="1">
    <source>
        <dbReference type="EMBL" id="KAK4397174.1"/>
    </source>
</evidence>
<accession>A0AAE2BTG3</accession>
<dbReference type="PANTHER" id="PTHR33240">
    <property type="entry name" value="OS08G0508500 PROTEIN"/>
    <property type="match status" value="1"/>
</dbReference>
<gene>
    <name evidence="1" type="ORF">Sango_1554000</name>
</gene>
<dbReference type="Proteomes" id="UP001289374">
    <property type="component" value="Unassembled WGS sequence"/>
</dbReference>
<keyword evidence="2" id="KW-1185">Reference proteome</keyword>
<proteinExistence type="predicted"/>
<dbReference type="EMBL" id="JACGWL010000008">
    <property type="protein sequence ID" value="KAK4397174.1"/>
    <property type="molecule type" value="Genomic_DNA"/>
</dbReference>
<reference evidence="1" key="2">
    <citation type="journal article" date="2024" name="Plant">
        <title>Genomic evolution and insights into agronomic trait innovations of Sesamum species.</title>
        <authorList>
            <person name="Miao H."/>
            <person name="Wang L."/>
            <person name="Qu L."/>
            <person name="Liu H."/>
            <person name="Sun Y."/>
            <person name="Le M."/>
            <person name="Wang Q."/>
            <person name="Wei S."/>
            <person name="Zheng Y."/>
            <person name="Lin W."/>
            <person name="Duan Y."/>
            <person name="Cao H."/>
            <person name="Xiong S."/>
            <person name="Wang X."/>
            <person name="Wei L."/>
            <person name="Li C."/>
            <person name="Ma Q."/>
            <person name="Ju M."/>
            <person name="Zhao R."/>
            <person name="Li G."/>
            <person name="Mu C."/>
            <person name="Tian Q."/>
            <person name="Mei H."/>
            <person name="Zhang T."/>
            <person name="Gao T."/>
            <person name="Zhang H."/>
        </authorList>
    </citation>
    <scope>NUCLEOTIDE SEQUENCE</scope>
    <source>
        <strain evidence="1">K16</strain>
    </source>
</reference>
<organism evidence="1 2">
    <name type="scientific">Sesamum angolense</name>
    <dbReference type="NCBI Taxonomy" id="2727404"/>
    <lineage>
        <taxon>Eukaryota</taxon>
        <taxon>Viridiplantae</taxon>
        <taxon>Streptophyta</taxon>
        <taxon>Embryophyta</taxon>
        <taxon>Tracheophyta</taxon>
        <taxon>Spermatophyta</taxon>
        <taxon>Magnoliopsida</taxon>
        <taxon>eudicotyledons</taxon>
        <taxon>Gunneridae</taxon>
        <taxon>Pentapetalae</taxon>
        <taxon>asterids</taxon>
        <taxon>lamiids</taxon>
        <taxon>Lamiales</taxon>
        <taxon>Pedaliaceae</taxon>
        <taxon>Sesamum</taxon>
    </lineage>
</organism>
<comment type="caution">
    <text evidence="1">The sequence shown here is derived from an EMBL/GenBank/DDBJ whole genome shotgun (WGS) entry which is preliminary data.</text>
</comment>
<name>A0AAE2BTG3_9LAMI</name>
<sequence length="121" mass="13345">MIHFGPTYAQGVHLPHNHALVISATVAYCDAQHIFVDSGSSVDVLFYKVYQQMELGDIPLEPVDTSSYGFATEVVHLLGQILLPLLLGFEPTQKTKMARFLVVDIPSAYNLNLGRPALNTF</sequence>